<dbReference type="GO" id="GO:0000155">
    <property type="term" value="F:phosphorelay sensor kinase activity"/>
    <property type="evidence" value="ECO:0007669"/>
    <property type="project" value="InterPro"/>
</dbReference>
<organism evidence="13 14">
    <name type="scientific">Streptomyces bathyalis</name>
    <dbReference type="NCBI Taxonomy" id="2710756"/>
    <lineage>
        <taxon>Bacteria</taxon>
        <taxon>Bacillati</taxon>
        <taxon>Actinomycetota</taxon>
        <taxon>Actinomycetes</taxon>
        <taxon>Kitasatosporales</taxon>
        <taxon>Streptomycetaceae</taxon>
        <taxon>Streptomyces</taxon>
    </lineage>
</organism>
<evidence type="ECO:0000259" key="11">
    <source>
        <dbReference type="Pfam" id="PF02518"/>
    </source>
</evidence>
<dbReference type="Proteomes" id="UP000595046">
    <property type="component" value="Chromosome"/>
</dbReference>
<dbReference type="Pfam" id="PF02518">
    <property type="entry name" value="HATPase_c"/>
    <property type="match status" value="1"/>
</dbReference>
<dbReference type="GO" id="GO:0046983">
    <property type="term" value="F:protein dimerization activity"/>
    <property type="evidence" value="ECO:0007669"/>
    <property type="project" value="InterPro"/>
</dbReference>
<dbReference type="EMBL" id="CP048882">
    <property type="protein sequence ID" value="QPP08279.1"/>
    <property type="molecule type" value="Genomic_DNA"/>
</dbReference>
<evidence type="ECO:0000256" key="10">
    <source>
        <dbReference type="SAM" id="Phobius"/>
    </source>
</evidence>
<protein>
    <recommendedName>
        <fullName evidence="2">histidine kinase</fullName>
        <ecNumber evidence="2">2.7.13.3</ecNumber>
    </recommendedName>
</protein>
<dbReference type="InterPro" id="IPR011712">
    <property type="entry name" value="Sig_transdc_His_kin_sub3_dim/P"/>
</dbReference>
<keyword evidence="5" id="KW-0547">Nucleotide-binding</keyword>
<name>A0A7T1T8C3_9ACTN</name>
<feature type="transmembrane region" description="Helical" evidence="10">
    <location>
        <begin position="111"/>
        <end position="130"/>
    </location>
</feature>
<feature type="transmembrane region" description="Helical" evidence="10">
    <location>
        <begin position="20"/>
        <end position="38"/>
    </location>
</feature>
<keyword evidence="10" id="KW-0472">Membrane</keyword>
<dbReference type="PANTHER" id="PTHR24421:SF10">
    <property type="entry name" value="NITRATE_NITRITE SENSOR PROTEIN NARQ"/>
    <property type="match status" value="1"/>
</dbReference>
<feature type="region of interest" description="Disordered" evidence="9">
    <location>
        <begin position="340"/>
        <end position="361"/>
    </location>
</feature>
<gene>
    <name evidence="13" type="ORF">G4Z16_19880</name>
</gene>
<evidence type="ECO:0000256" key="8">
    <source>
        <dbReference type="ARBA" id="ARBA00023012"/>
    </source>
</evidence>
<feature type="domain" description="Histidine kinase/HSP90-like ATPase" evidence="11">
    <location>
        <begin position="301"/>
        <end position="395"/>
    </location>
</feature>
<evidence type="ECO:0000256" key="9">
    <source>
        <dbReference type="SAM" id="MobiDB-lite"/>
    </source>
</evidence>
<keyword evidence="8" id="KW-0902">Two-component regulatory system</keyword>
<dbReference type="RefSeq" id="WP_197352074.1">
    <property type="nucleotide sequence ID" value="NZ_CP048882.1"/>
</dbReference>
<evidence type="ECO:0000313" key="14">
    <source>
        <dbReference type="Proteomes" id="UP000595046"/>
    </source>
</evidence>
<dbReference type="Gene3D" id="3.30.565.10">
    <property type="entry name" value="Histidine kinase-like ATPase, C-terminal domain"/>
    <property type="match status" value="1"/>
</dbReference>
<dbReference type="GO" id="GO:0005524">
    <property type="term" value="F:ATP binding"/>
    <property type="evidence" value="ECO:0007669"/>
    <property type="project" value="UniProtKB-KW"/>
</dbReference>
<keyword evidence="10" id="KW-0812">Transmembrane</keyword>
<dbReference type="SUPFAM" id="SSF55874">
    <property type="entry name" value="ATPase domain of HSP90 chaperone/DNA topoisomerase II/histidine kinase"/>
    <property type="match status" value="1"/>
</dbReference>
<keyword evidence="14" id="KW-1185">Reference proteome</keyword>
<dbReference type="InterPro" id="IPR036890">
    <property type="entry name" value="HATPase_C_sf"/>
</dbReference>
<sequence length="408" mass="42798">MRPIGESMRSLRTYVSGYGWVRLLPMAGAVGFVGLLHVPQVEPSLSDWLIAVASAAAVPAGGRRPVPVVLAQCALLVASVAASAKIGGGVAQILACVALGEVALRCPGPRMWWSALALGAAGAVSFFPAYPLAANALIVLLDTGLPLLLGSFLRSQRELASQAERRAEEAEQRRAWETKVARADERAAVAGELHDVVAHHVASVVLRVGVVRHVVPSVDPRLDEALEDVHTIGGQALTDLRRLVAVLRDPATAGEPVLLSSDGLSAELDRVVERTRQAGASVETAVDPETLGRLDTAHRHAVLRLVQEGLTNALRHARPGAHVRLVLRSDGGGGVRVEVNDDGGKDAGTGPPARLKEHPGHPGHGLLVMRERLELLGGQLDVGPEDGGWALRAVLPDASAPRGVEEVS</sequence>
<proteinExistence type="predicted"/>
<evidence type="ECO:0000259" key="12">
    <source>
        <dbReference type="Pfam" id="PF07730"/>
    </source>
</evidence>
<dbReference type="EC" id="2.7.13.3" evidence="2"/>
<evidence type="ECO:0000256" key="1">
    <source>
        <dbReference type="ARBA" id="ARBA00000085"/>
    </source>
</evidence>
<dbReference type="GO" id="GO:0016020">
    <property type="term" value="C:membrane"/>
    <property type="evidence" value="ECO:0007669"/>
    <property type="project" value="InterPro"/>
</dbReference>
<dbReference type="AlphaFoldDB" id="A0A7T1T8C3"/>
<keyword evidence="7" id="KW-0067">ATP-binding</keyword>
<comment type="catalytic activity">
    <reaction evidence="1">
        <text>ATP + protein L-histidine = ADP + protein N-phospho-L-histidine.</text>
        <dbReference type="EC" id="2.7.13.3"/>
    </reaction>
</comment>
<dbReference type="KEGG" id="sbat:G4Z16_19880"/>
<dbReference type="Gene3D" id="1.20.5.1930">
    <property type="match status" value="1"/>
</dbReference>
<keyword evidence="6 13" id="KW-0418">Kinase</keyword>
<evidence type="ECO:0000256" key="5">
    <source>
        <dbReference type="ARBA" id="ARBA00022741"/>
    </source>
</evidence>
<feature type="transmembrane region" description="Helical" evidence="10">
    <location>
        <begin position="69"/>
        <end position="99"/>
    </location>
</feature>
<feature type="domain" description="Signal transduction histidine kinase subgroup 3 dimerisation and phosphoacceptor" evidence="12">
    <location>
        <begin position="185"/>
        <end position="251"/>
    </location>
</feature>
<evidence type="ECO:0000256" key="2">
    <source>
        <dbReference type="ARBA" id="ARBA00012438"/>
    </source>
</evidence>
<keyword evidence="4" id="KW-0808">Transferase</keyword>
<reference evidence="14" key="1">
    <citation type="submission" date="2020-02" db="EMBL/GenBank/DDBJ databases">
        <title>Streptomyces sp. ASO4wet.</title>
        <authorList>
            <person name="Risdian C."/>
            <person name="Landwehr W."/>
            <person name="Schupp P."/>
            <person name="Wink J."/>
        </authorList>
    </citation>
    <scope>NUCLEOTIDE SEQUENCE [LARGE SCALE GENOMIC DNA]</scope>
    <source>
        <strain evidence="14">ASO4wet</strain>
    </source>
</reference>
<evidence type="ECO:0000256" key="7">
    <source>
        <dbReference type="ARBA" id="ARBA00022840"/>
    </source>
</evidence>
<evidence type="ECO:0000256" key="3">
    <source>
        <dbReference type="ARBA" id="ARBA00022553"/>
    </source>
</evidence>
<accession>A0A7T1T8C3</accession>
<dbReference type="PANTHER" id="PTHR24421">
    <property type="entry name" value="NITRATE/NITRITE SENSOR PROTEIN NARX-RELATED"/>
    <property type="match status" value="1"/>
</dbReference>
<evidence type="ECO:0000256" key="4">
    <source>
        <dbReference type="ARBA" id="ARBA00022679"/>
    </source>
</evidence>
<dbReference type="InterPro" id="IPR003594">
    <property type="entry name" value="HATPase_dom"/>
</dbReference>
<keyword evidence="10" id="KW-1133">Transmembrane helix</keyword>
<dbReference type="CDD" id="cd16917">
    <property type="entry name" value="HATPase_UhpB-NarQ-NarX-like"/>
    <property type="match status" value="1"/>
</dbReference>
<evidence type="ECO:0000256" key="6">
    <source>
        <dbReference type="ARBA" id="ARBA00022777"/>
    </source>
</evidence>
<dbReference type="Pfam" id="PF07730">
    <property type="entry name" value="HisKA_3"/>
    <property type="match status" value="1"/>
</dbReference>
<evidence type="ECO:0000313" key="13">
    <source>
        <dbReference type="EMBL" id="QPP08279.1"/>
    </source>
</evidence>
<keyword evidence="3" id="KW-0597">Phosphoprotein</keyword>
<dbReference type="InterPro" id="IPR050482">
    <property type="entry name" value="Sensor_HK_TwoCompSys"/>
</dbReference>